<feature type="domain" description="Integrase catalytic" evidence="2">
    <location>
        <begin position="1271"/>
        <end position="1478"/>
    </location>
</feature>
<name>A0A6V7YCP5_MELEN</name>
<dbReference type="SUPFAM" id="SSF53098">
    <property type="entry name" value="Ribonuclease H-like"/>
    <property type="match status" value="1"/>
</dbReference>
<sequence>MNLPISECFEEDERLYLKIEKICRLLNSLKQNTDDTPYYMALESKLSAEVLDKYFAIKSIEEEEDWSTEKFRAAFKKALTHVRTVKEVQYSVRKQKAGERIISLTTTTNKNTNNNWYGNNQNRNFTQFRPSNNRNFSPNREKFRDKNYSPNRENYNRDKSRSFSPSSEEEKRNNQYRKRRDSPFPDRGKSSSDSQSRSREREIICALCSKNHTEVDCTKYKSAEERRNACLKKELCFYCLFKGHMASQCRRRRACLFCRKAHHSALCRKKYGNIREKVNLSLENINKVELKDIDLSNLGKEIITDCRANINKDCKIENNLVNSCLLNSENKMSLLKVIPVKLYNPLNREKTIKEFALLDDGSQKSYIEEELAKELKLCNNNIKKFQIEGIGKTKMGTFEKPIVEFGIRKGSFDNLIKARALPTVLNNLPYVSIESIPKEQLSRNKLLAELQMIKPRLLIGNDHYNKFIISTKEQLPSGFWLSSSKVGNILNGEGKILNKETEGEICGYSYIDENNTGTLEIQNDKESYKWEDLVRKQESLQFMGLSDAIEKSDEEVKKEMEKLVTYDGQRYQTALLWNSLAEKLPYNKRMAYAQLKNMVTNLREKPHILKQIDQIFKEHEKMELIERIAIEENTENRVHYLPHFAVFREDKEHTKIREVFNGAAKSGNSPSLNECLEKGPNLFNDLTGIQIRARLQKYLIGCDIAKAFLQINLDPVDRDVTRFLWMEDPLDENSKIIAFRFKRVTFGIICSPAHLALVIQIHLKKYNTDLAREIERNIYVDNIIIGVEEEKEILNICQQTKLIFEKASMPIREFISNSEQIEKLPIEERIVKDRVKFLGLEWNIKTDEIYIKFPKIEVGEKLTKRKLLSQSSKLFDPMGLCAPILIEAKLFRQEIDKNRKVGWDKLLTNKEREKWIKIINEWNNQNIVIKRKIHNLIKKNIDKYEIHSFADASQIAFGAAIYLRVITKNEIITKLIFGKSLIIPSTLPTKRRTIPNLELHATMLCAKYSEFVKKELEKEIKVDKIQIWTDAKDVIDFLHSRNRLDVFTANRELQQNELWWYGPKFLSKTEKYWPESLIKYDPKTIQKEIKMQTIACLNIKERNIEKEKDEILQIIERSLNWNKIKSIVCYILRWKTKNKGPIKVKEIKRAEKIIFRKIQEIFPPTDTEIKQLDLYKDEKNLWRAKGRIRKSGLNLDSMCPIFLDRKATIVPLLILEAHAASMHGGVEIIHCLLRKRYWIPKCRKLIRNVIFHNRKTKCGICARFTCKKFEYPKAPDLPIFRVKGDTAFMNIGLDYFGPISIKSKDCNKVWGAIFTCLLSRGIHIEIVTDCTAEKFLLAFRRFIRRRSTPKLILSDNGKTFVLANKVIQQICSEELEQKKLWLKIFNDKQIQKFARNKEIEWKFNTPLSPWRGGSFERLIQSIKFHLKRVVGKNICTFEELTTLLIEIERIINERPLTYISSTEIVEPLRPIDIINPSSDKPYEIQCSTNDIEEVNKDEEFFVPTPTTKNRDRLLATYKKSIFKTHIFWKNWKETYLTSLREKYENNKNGVGKFPRIGQVVIINENTECPRSLWPIGLITEIISDRTVKIKIGQKIYERPTKIIYPLEIEEEE</sequence>
<comment type="caution">
    <text evidence="3">The sequence shown here is derived from an EMBL/GenBank/DDBJ whole genome shotgun (WGS) entry which is preliminary data.</text>
</comment>
<dbReference type="Gene3D" id="3.30.420.10">
    <property type="entry name" value="Ribonuclease H-like superfamily/Ribonuclease H"/>
    <property type="match status" value="1"/>
</dbReference>
<organism evidence="3 4">
    <name type="scientific">Meloidogyne enterolobii</name>
    <name type="common">Root-knot nematode worm</name>
    <name type="synonym">Meloidogyne mayaguensis</name>
    <dbReference type="NCBI Taxonomy" id="390850"/>
    <lineage>
        <taxon>Eukaryota</taxon>
        <taxon>Metazoa</taxon>
        <taxon>Ecdysozoa</taxon>
        <taxon>Nematoda</taxon>
        <taxon>Chromadorea</taxon>
        <taxon>Rhabditida</taxon>
        <taxon>Tylenchina</taxon>
        <taxon>Tylenchomorpha</taxon>
        <taxon>Tylenchoidea</taxon>
        <taxon>Meloidogynidae</taxon>
        <taxon>Meloidogyninae</taxon>
        <taxon>Meloidogyne</taxon>
    </lineage>
</organism>
<dbReference type="Proteomes" id="UP000580250">
    <property type="component" value="Unassembled WGS sequence"/>
</dbReference>
<dbReference type="InterPro" id="IPR000477">
    <property type="entry name" value="RT_dom"/>
</dbReference>
<feature type="compositionally biased region" description="Basic and acidic residues" evidence="1">
    <location>
        <begin position="181"/>
        <end position="198"/>
    </location>
</feature>
<dbReference type="PROSITE" id="PS50994">
    <property type="entry name" value="INTEGRASE"/>
    <property type="match status" value="1"/>
</dbReference>
<dbReference type="GO" id="GO:0003676">
    <property type="term" value="F:nucleic acid binding"/>
    <property type="evidence" value="ECO:0007669"/>
    <property type="project" value="InterPro"/>
</dbReference>
<feature type="region of interest" description="Disordered" evidence="1">
    <location>
        <begin position="106"/>
        <end position="198"/>
    </location>
</feature>
<dbReference type="SUPFAM" id="SSF56672">
    <property type="entry name" value="DNA/RNA polymerases"/>
    <property type="match status" value="1"/>
</dbReference>
<dbReference type="InterPro" id="IPR012337">
    <property type="entry name" value="RNaseH-like_sf"/>
</dbReference>
<dbReference type="InterPro" id="IPR043502">
    <property type="entry name" value="DNA/RNA_pol_sf"/>
</dbReference>
<dbReference type="GO" id="GO:0015074">
    <property type="term" value="P:DNA integration"/>
    <property type="evidence" value="ECO:0007669"/>
    <property type="project" value="InterPro"/>
</dbReference>
<gene>
    <name evidence="3" type="ORF">MENT_LOCUS63411</name>
</gene>
<protein>
    <recommendedName>
        <fullName evidence="2">Integrase catalytic domain-containing protein</fullName>
    </recommendedName>
</protein>
<dbReference type="PANTHER" id="PTHR47331">
    <property type="entry name" value="PHD-TYPE DOMAIN-CONTAINING PROTEIN"/>
    <property type="match status" value="1"/>
</dbReference>
<dbReference type="InterPro" id="IPR008042">
    <property type="entry name" value="Retrotrans_Pao"/>
</dbReference>
<dbReference type="InterPro" id="IPR036397">
    <property type="entry name" value="RNaseH_sf"/>
</dbReference>
<evidence type="ECO:0000313" key="4">
    <source>
        <dbReference type="Proteomes" id="UP000580250"/>
    </source>
</evidence>
<dbReference type="InterPro" id="IPR040676">
    <property type="entry name" value="DUF5641"/>
</dbReference>
<dbReference type="Pfam" id="PF05585">
    <property type="entry name" value="DUF1758"/>
    <property type="match status" value="1"/>
</dbReference>
<dbReference type="InterPro" id="IPR043128">
    <property type="entry name" value="Rev_trsase/Diguanyl_cyclase"/>
</dbReference>
<reference evidence="3 4" key="1">
    <citation type="submission" date="2020-08" db="EMBL/GenBank/DDBJ databases">
        <authorList>
            <person name="Koutsovoulos G."/>
            <person name="Danchin GJ E."/>
        </authorList>
    </citation>
    <scope>NUCLEOTIDE SEQUENCE [LARGE SCALE GENOMIC DNA]</scope>
</reference>
<dbReference type="Gene3D" id="3.30.70.270">
    <property type="match status" value="1"/>
</dbReference>
<feature type="compositionally biased region" description="Low complexity" evidence="1">
    <location>
        <begin position="106"/>
        <end position="138"/>
    </location>
</feature>
<dbReference type="InterPro" id="IPR001584">
    <property type="entry name" value="Integrase_cat-core"/>
</dbReference>
<dbReference type="GO" id="GO:0042575">
    <property type="term" value="C:DNA polymerase complex"/>
    <property type="evidence" value="ECO:0007669"/>
    <property type="project" value="UniProtKB-ARBA"/>
</dbReference>
<dbReference type="Pfam" id="PF18701">
    <property type="entry name" value="DUF5641"/>
    <property type="match status" value="1"/>
</dbReference>
<dbReference type="Pfam" id="PF05380">
    <property type="entry name" value="Peptidase_A17"/>
    <property type="match status" value="1"/>
</dbReference>
<dbReference type="Gene3D" id="3.10.10.10">
    <property type="entry name" value="HIV Type 1 Reverse Transcriptase, subunit A, domain 1"/>
    <property type="match status" value="1"/>
</dbReference>
<evidence type="ECO:0000256" key="1">
    <source>
        <dbReference type="SAM" id="MobiDB-lite"/>
    </source>
</evidence>
<accession>A0A6V7YCP5</accession>
<dbReference type="OrthoDB" id="6138997at2759"/>
<dbReference type="InterPro" id="IPR008737">
    <property type="entry name" value="DUF1758"/>
</dbReference>
<evidence type="ECO:0000259" key="2">
    <source>
        <dbReference type="PROSITE" id="PS50994"/>
    </source>
</evidence>
<dbReference type="PANTHER" id="PTHR47331:SF1">
    <property type="entry name" value="GAG-LIKE PROTEIN"/>
    <property type="match status" value="1"/>
</dbReference>
<evidence type="ECO:0000313" key="3">
    <source>
        <dbReference type="EMBL" id="CAD2209275.1"/>
    </source>
</evidence>
<dbReference type="EMBL" id="CAJEWN010004088">
    <property type="protein sequence ID" value="CAD2209275.1"/>
    <property type="molecule type" value="Genomic_DNA"/>
</dbReference>
<proteinExistence type="predicted"/>
<dbReference type="Pfam" id="PF00078">
    <property type="entry name" value="RVT_1"/>
    <property type="match status" value="1"/>
</dbReference>